<evidence type="ECO:0000313" key="2">
    <source>
        <dbReference type="EMBL" id="EFQ06860.1"/>
    </source>
</evidence>
<keyword evidence="1" id="KW-0812">Transmembrane</keyword>
<accession>E2ZIY0</accession>
<evidence type="ECO:0000256" key="1">
    <source>
        <dbReference type="SAM" id="Phobius"/>
    </source>
</evidence>
<reference evidence="2 3" key="1">
    <citation type="submission" date="2010-08" db="EMBL/GenBank/DDBJ databases">
        <authorList>
            <person name="Weinstock G."/>
            <person name="Sodergren E."/>
            <person name="Clifton S."/>
            <person name="Fulton L."/>
            <person name="Fulton B."/>
            <person name="Courtney L."/>
            <person name="Fronick C."/>
            <person name="Harrison M."/>
            <person name="Strong C."/>
            <person name="Farmer C."/>
            <person name="Delahaunty K."/>
            <person name="Markovic C."/>
            <person name="Hall O."/>
            <person name="Minx P."/>
            <person name="Tomlinson C."/>
            <person name="Mitreva M."/>
            <person name="Hou S."/>
            <person name="Chen J."/>
            <person name="Wollam A."/>
            <person name="Pepin K.H."/>
            <person name="Johnson M."/>
            <person name="Bhonagiri V."/>
            <person name="Zhang X."/>
            <person name="Suruliraj S."/>
            <person name="Warren W."/>
            <person name="Chinwalla A."/>
            <person name="Mardis E.R."/>
            <person name="Wilson R.K."/>
        </authorList>
    </citation>
    <scope>NUCLEOTIDE SEQUENCE [LARGE SCALE GENOMIC DNA]</scope>
    <source>
        <strain evidence="2 3">KLE1255</strain>
    </source>
</reference>
<keyword evidence="1" id="KW-0472">Membrane</keyword>
<evidence type="ECO:0000313" key="3">
    <source>
        <dbReference type="Proteomes" id="UP000006028"/>
    </source>
</evidence>
<dbReference type="Proteomes" id="UP000006028">
    <property type="component" value="Unassembled WGS sequence"/>
</dbReference>
<keyword evidence="1" id="KW-1133">Transmembrane helix</keyword>
<gene>
    <name evidence="2" type="ORF">HMPREF9436_01627</name>
</gene>
<dbReference type="HOGENOM" id="CLU_2699220_0_0_9"/>
<dbReference type="AlphaFoldDB" id="E2ZIY0"/>
<dbReference type="EMBL" id="AECU01000123">
    <property type="protein sequence ID" value="EFQ06860.1"/>
    <property type="molecule type" value="Genomic_DNA"/>
</dbReference>
<organism evidence="2 3">
    <name type="scientific">Faecalibacterium cf. prausnitzii KLE1255</name>
    <dbReference type="NCBI Taxonomy" id="748224"/>
    <lineage>
        <taxon>Bacteria</taxon>
        <taxon>Bacillati</taxon>
        <taxon>Bacillota</taxon>
        <taxon>Clostridia</taxon>
        <taxon>Eubacteriales</taxon>
        <taxon>Oscillospiraceae</taxon>
        <taxon>Faecalibacterium</taxon>
    </lineage>
</organism>
<name>E2ZIY0_9FIRM</name>
<feature type="transmembrane region" description="Helical" evidence="1">
    <location>
        <begin position="6"/>
        <end position="25"/>
    </location>
</feature>
<protein>
    <submittedName>
        <fullName evidence="2">Uncharacterized protein</fullName>
    </submittedName>
</protein>
<dbReference type="BioCyc" id="FCF748224-HMP:GTSS-2520-MONOMER"/>
<proteinExistence type="predicted"/>
<comment type="caution">
    <text evidence="2">The sequence shown here is derived from an EMBL/GenBank/DDBJ whole genome shotgun (WGS) entry which is preliminary data.</text>
</comment>
<sequence>MVVVLLFCFVFIQWLIVNILFFRSLRAEKRSFNPLSHLALLDASSPEGGAFIIPSLLMMHKTSPFGRGGTAQP</sequence>